<evidence type="ECO:0000256" key="3">
    <source>
        <dbReference type="ARBA" id="ARBA00013146"/>
    </source>
</evidence>
<dbReference type="GO" id="GO:0005506">
    <property type="term" value="F:iron ion binding"/>
    <property type="evidence" value="ECO:0007669"/>
    <property type="project" value="InterPro"/>
</dbReference>
<reference evidence="13" key="1">
    <citation type="journal article" date="2018" name="DNA Res.">
        <title>Multiple hybrid de novo genome assembly of finger millet, an orphan allotetraploid crop.</title>
        <authorList>
            <person name="Hatakeyama M."/>
            <person name="Aluri S."/>
            <person name="Balachadran M.T."/>
            <person name="Sivarajan S.R."/>
            <person name="Patrignani A."/>
            <person name="Gruter S."/>
            <person name="Poveda L."/>
            <person name="Shimizu-Inatsugi R."/>
            <person name="Baeten J."/>
            <person name="Francoijs K.J."/>
            <person name="Nataraja K.N."/>
            <person name="Reddy Y.A.N."/>
            <person name="Phadnis S."/>
            <person name="Ravikumar R.L."/>
            <person name="Schlapbach R."/>
            <person name="Sreeman S.M."/>
            <person name="Shimizu K.K."/>
        </authorList>
    </citation>
    <scope>NUCLEOTIDE SEQUENCE</scope>
</reference>
<dbReference type="Proteomes" id="UP001054889">
    <property type="component" value="Unassembled WGS sequence"/>
</dbReference>
<dbReference type="InterPro" id="IPR050307">
    <property type="entry name" value="Sterol_Desaturase_Related"/>
</dbReference>
<dbReference type="GO" id="GO:0071771">
    <property type="term" value="F:aldehyde oxygenase (deformylating) activity"/>
    <property type="evidence" value="ECO:0007669"/>
    <property type="project" value="UniProtKB-EC"/>
</dbReference>
<dbReference type="AlphaFoldDB" id="A0AAV5CPR7"/>
<dbReference type="Pfam" id="PF04116">
    <property type="entry name" value="FA_hydroxylase"/>
    <property type="match status" value="1"/>
</dbReference>
<name>A0AAV5CPR7_ELECO</name>
<evidence type="ECO:0000256" key="4">
    <source>
        <dbReference type="ARBA" id="ARBA00022692"/>
    </source>
</evidence>
<proteinExistence type="inferred from homology"/>
<feature type="domain" description="Fatty acid hydroxylase" evidence="12">
    <location>
        <begin position="121"/>
        <end position="257"/>
    </location>
</feature>
<dbReference type="InterPro" id="IPR006694">
    <property type="entry name" value="Fatty_acid_hydroxylase"/>
</dbReference>
<feature type="transmembrane region" description="Helical" evidence="11">
    <location>
        <begin position="12"/>
        <end position="31"/>
    </location>
</feature>
<comment type="caution">
    <text evidence="13">The sequence shown here is derived from an EMBL/GenBank/DDBJ whole genome shotgun (WGS) entry which is preliminary data.</text>
</comment>
<evidence type="ECO:0000313" key="13">
    <source>
        <dbReference type="EMBL" id="GJM99874.1"/>
    </source>
</evidence>
<dbReference type="EMBL" id="BQKI01000008">
    <property type="protein sequence ID" value="GJM99874.1"/>
    <property type="molecule type" value="Genomic_DNA"/>
</dbReference>
<dbReference type="GO" id="GO:0016491">
    <property type="term" value="F:oxidoreductase activity"/>
    <property type="evidence" value="ECO:0007669"/>
    <property type="project" value="InterPro"/>
</dbReference>
<evidence type="ECO:0000256" key="8">
    <source>
        <dbReference type="ARBA" id="ARBA00023136"/>
    </source>
</evidence>
<evidence type="ECO:0000256" key="11">
    <source>
        <dbReference type="SAM" id="Phobius"/>
    </source>
</evidence>
<comment type="similarity">
    <text evidence="2">Belongs to the sterol desaturase family.</text>
</comment>
<comment type="catalytic activity">
    <reaction evidence="10">
        <text>a long-chain fatty aldehyde + 2 NADPH + O2 + H(+) = a long-chain alkane + formate + 2 NADP(+) + H2O</text>
        <dbReference type="Rhea" id="RHEA:21440"/>
        <dbReference type="ChEBI" id="CHEBI:15377"/>
        <dbReference type="ChEBI" id="CHEBI:15378"/>
        <dbReference type="ChEBI" id="CHEBI:15379"/>
        <dbReference type="ChEBI" id="CHEBI:15740"/>
        <dbReference type="ChEBI" id="CHEBI:17176"/>
        <dbReference type="ChEBI" id="CHEBI:57783"/>
        <dbReference type="ChEBI" id="CHEBI:58349"/>
        <dbReference type="ChEBI" id="CHEBI:83563"/>
        <dbReference type="EC" id="4.1.99.5"/>
    </reaction>
</comment>
<dbReference type="EC" id="4.1.99.5" evidence="3"/>
<keyword evidence="8 11" id="KW-0472">Membrane</keyword>
<evidence type="ECO:0000256" key="1">
    <source>
        <dbReference type="ARBA" id="ARBA00004477"/>
    </source>
</evidence>
<evidence type="ECO:0000256" key="7">
    <source>
        <dbReference type="ARBA" id="ARBA00022989"/>
    </source>
</evidence>
<organism evidence="13 14">
    <name type="scientific">Eleusine coracana subsp. coracana</name>
    <dbReference type="NCBI Taxonomy" id="191504"/>
    <lineage>
        <taxon>Eukaryota</taxon>
        <taxon>Viridiplantae</taxon>
        <taxon>Streptophyta</taxon>
        <taxon>Embryophyta</taxon>
        <taxon>Tracheophyta</taxon>
        <taxon>Spermatophyta</taxon>
        <taxon>Magnoliopsida</taxon>
        <taxon>Liliopsida</taxon>
        <taxon>Poales</taxon>
        <taxon>Poaceae</taxon>
        <taxon>PACMAD clade</taxon>
        <taxon>Chloridoideae</taxon>
        <taxon>Cynodonteae</taxon>
        <taxon>Eleusininae</taxon>
        <taxon>Eleusine</taxon>
    </lineage>
</organism>
<evidence type="ECO:0000313" key="14">
    <source>
        <dbReference type="Proteomes" id="UP001054889"/>
    </source>
</evidence>
<keyword evidence="9" id="KW-0456">Lyase</keyword>
<dbReference type="GO" id="GO:0005789">
    <property type="term" value="C:endoplasmic reticulum membrane"/>
    <property type="evidence" value="ECO:0007669"/>
    <property type="project" value="UniProtKB-SubCell"/>
</dbReference>
<accession>A0AAV5CPR7</accession>
<evidence type="ECO:0000256" key="5">
    <source>
        <dbReference type="ARBA" id="ARBA00022824"/>
    </source>
</evidence>
<comment type="subcellular location">
    <subcellularLocation>
        <location evidence="1">Endoplasmic reticulum membrane</location>
        <topology evidence="1">Multi-pass membrane protein</topology>
    </subcellularLocation>
</comment>
<evidence type="ECO:0000256" key="2">
    <source>
        <dbReference type="ARBA" id="ARBA00009324"/>
    </source>
</evidence>
<gene>
    <name evidence="13" type="primary">ga17013</name>
    <name evidence="13" type="ORF">PR202_ga17013</name>
</gene>
<evidence type="ECO:0000256" key="10">
    <source>
        <dbReference type="ARBA" id="ARBA00047909"/>
    </source>
</evidence>
<keyword evidence="7 11" id="KW-1133">Transmembrane helix</keyword>
<keyword evidence="4 11" id="KW-0812">Transmembrane</keyword>
<dbReference type="GO" id="GO:0008610">
    <property type="term" value="P:lipid biosynthetic process"/>
    <property type="evidence" value="ECO:0007669"/>
    <property type="project" value="InterPro"/>
</dbReference>
<keyword evidence="5" id="KW-0256">Endoplasmic reticulum</keyword>
<reference evidence="13" key="2">
    <citation type="submission" date="2021-12" db="EMBL/GenBank/DDBJ databases">
        <title>Resequencing data analysis of finger millet.</title>
        <authorList>
            <person name="Hatakeyama M."/>
            <person name="Aluri S."/>
            <person name="Balachadran M.T."/>
            <person name="Sivarajan S.R."/>
            <person name="Poveda L."/>
            <person name="Shimizu-Inatsugi R."/>
            <person name="Schlapbach R."/>
            <person name="Sreeman S.M."/>
            <person name="Shimizu K.K."/>
        </authorList>
    </citation>
    <scope>NUCLEOTIDE SEQUENCE</scope>
</reference>
<evidence type="ECO:0000256" key="6">
    <source>
        <dbReference type="ARBA" id="ARBA00022857"/>
    </source>
</evidence>
<dbReference type="PANTHER" id="PTHR11863">
    <property type="entry name" value="STEROL DESATURASE"/>
    <property type="match status" value="1"/>
</dbReference>
<keyword evidence="14" id="KW-1185">Reference proteome</keyword>
<protein>
    <recommendedName>
        <fullName evidence="3">aldehyde oxygenase (deformylating)</fullName>
        <ecNumber evidence="3">4.1.99.5</ecNumber>
    </recommendedName>
</protein>
<evidence type="ECO:0000259" key="12">
    <source>
        <dbReference type="Pfam" id="PF04116"/>
    </source>
</evidence>
<feature type="transmembrane region" description="Helical" evidence="11">
    <location>
        <begin position="114"/>
        <end position="135"/>
    </location>
</feature>
<evidence type="ECO:0000256" key="9">
    <source>
        <dbReference type="ARBA" id="ARBA00023239"/>
    </source>
</evidence>
<sequence length="287" mass="33007">MEQMELFSDEALAIFVPIVVYWLYSALYLVLGKSMDKYRLHSRLEEDSKNLVSKRDVITGVLLQQLVQASLATIVMLVCCTVTYYNMSVQVTGDRSSGSSAEAVSSMKQTTSSYLILAWQFVVGMVVLDGWQYMWHRYLHQNRFLYRHIHSWHHRLVVPYPYGTLYNHPAEGLLLDTMGGLLAFVVSGMSPRASIYFFSFCTVKAIDDHCGMMLPWNVFHRCFWNNTAYHDLHHQVRGGKYNFSQPFFVTWDKVFGTHMPYVVEARPEGGIQARPQKATVSCSDKQN</sequence>
<keyword evidence="6" id="KW-0521">NADP</keyword>